<evidence type="ECO:0000313" key="1">
    <source>
        <dbReference type="EMBL" id="GEU69979.1"/>
    </source>
</evidence>
<proteinExistence type="predicted"/>
<dbReference type="AlphaFoldDB" id="A0A6L2M960"/>
<reference evidence="1" key="1">
    <citation type="journal article" date="2019" name="Sci. Rep.">
        <title>Draft genome of Tanacetum cinerariifolium, the natural source of mosquito coil.</title>
        <authorList>
            <person name="Yamashiro T."/>
            <person name="Shiraishi A."/>
            <person name="Satake H."/>
            <person name="Nakayama K."/>
        </authorList>
    </citation>
    <scope>NUCLEOTIDE SEQUENCE</scope>
</reference>
<organism evidence="1">
    <name type="scientific">Tanacetum cinerariifolium</name>
    <name type="common">Dalmatian daisy</name>
    <name type="synonym">Chrysanthemum cinerariifolium</name>
    <dbReference type="NCBI Taxonomy" id="118510"/>
    <lineage>
        <taxon>Eukaryota</taxon>
        <taxon>Viridiplantae</taxon>
        <taxon>Streptophyta</taxon>
        <taxon>Embryophyta</taxon>
        <taxon>Tracheophyta</taxon>
        <taxon>Spermatophyta</taxon>
        <taxon>Magnoliopsida</taxon>
        <taxon>eudicotyledons</taxon>
        <taxon>Gunneridae</taxon>
        <taxon>Pentapetalae</taxon>
        <taxon>asterids</taxon>
        <taxon>campanulids</taxon>
        <taxon>Asterales</taxon>
        <taxon>Asteraceae</taxon>
        <taxon>Asteroideae</taxon>
        <taxon>Anthemideae</taxon>
        <taxon>Anthemidinae</taxon>
        <taxon>Tanacetum</taxon>
    </lineage>
</organism>
<name>A0A6L2M960_TANCI</name>
<comment type="caution">
    <text evidence="1">The sequence shown here is derived from an EMBL/GenBank/DDBJ whole genome shotgun (WGS) entry which is preliminary data.</text>
</comment>
<accession>A0A6L2M960</accession>
<protein>
    <recommendedName>
        <fullName evidence="2">Reverse transcriptase domain-containing protein</fullName>
    </recommendedName>
</protein>
<gene>
    <name evidence="1" type="ORF">Tci_041957</name>
</gene>
<evidence type="ECO:0008006" key="2">
    <source>
        <dbReference type="Google" id="ProtNLM"/>
    </source>
</evidence>
<sequence>MNMLNLFHLLQSHSTYILWSPKTLRMGDEHFDIISKTESDEFIKSSVENLVPNLSESEDLSDSECDVPVCDDFTTFSNLLFDADDYFSSCDNESFSDDGISKEIYSNPLFDEEINSMKIELHHFNAESYLIESLLNHDSSIISSSLKIDSLLDEFAGELILLKTIPSGIDETHCDPEEEIRLIEKFLYDNSSPRPPEEFISKNSDAAIESFSPFPIPVEDSDSFMKEIDLSFTPDAPMPHAIKEDDYDS</sequence>
<dbReference type="EMBL" id="BKCJ010006033">
    <property type="protein sequence ID" value="GEU69979.1"/>
    <property type="molecule type" value="Genomic_DNA"/>
</dbReference>